<proteinExistence type="predicted"/>
<organism evidence="2 3">
    <name type="scientific">Streptococcus pluranimalium</name>
    <dbReference type="NCBI Taxonomy" id="82348"/>
    <lineage>
        <taxon>Bacteria</taxon>
        <taxon>Bacillati</taxon>
        <taxon>Bacillota</taxon>
        <taxon>Bacilli</taxon>
        <taxon>Lactobacillales</taxon>
        <taxon>Streptococcaceae</taxon>
        <taxon>Streptococcus</taxon>
    </lineage>
</organism>
<reference evidence="2 3" key="1">
    <citation type="submission" date="2017-07" db="EMBL/GenBank/DDBJ databases">
        <title>Streptococcus pluranimalium as cause of bovine abortion.</title>
        <authorList>
            <person name="Rodriguez Campos S."/>
            <person name="Gobeli Brawand S."/>
            <person name="Brodard I."/>
            <person name="Rychener L."/>
            <person name="Perreten V."/>
        </authorList>
    </citation>
    <scope>NUCLEOTIDE SEQUENCE [LARGE SCALE GENOMIC DNA]</scope>
    <source>
        <strain evidence="2 3">14A0014</strain>
    </source>
</reference>
<dbReference type="InterPro" id="IPR002575">
    <property type="entry name" value="Aminoglycoside_PTrfase"/>
</dbReference>
<evidence type="ECO:0000313" key="3">
    <source>
        <dbReference type="Proteomes" id="UP000255411"/>
    </source>
</evidence>
<dbReference type="Proteomes" id="UP000255411">
    <property type="component" value="Chromosome"/>
</dbReference>
<dbReference type="InterPro" id="IPR052077">
    <property type="entry name" value="CcrZ_PhaseVar_Mediator"/>
</dbReference>
<dbReference type="PANTHER" id="PTHR40086">
    <property type="entry name" value="PHOSPHOTRANSFERASE YTMP-RELATED"/>
    <property type="match status" value="1"/>
</dbReference>
<name>A0A345VLZ2_9STRE</name>
<evidence type="ECO:0000313" key="2">
    <source>
        <dbReference type="EMBL" id="AXJ13744.1"/>
    </source>
</evidence>
<dbReference type="Gene3D" id="3.90.1200.10">
    <property type="match status" value="1"/>
</dbReference>
<dbReference type="Pfam" id="PF01636">
    <property type="entry name" value="APH"/>
    <property type="match status" value="1"/>
</dbReference>
<dbReference type="EMBL" id="CP022601">
    <property type="protein sequence ID" value="AXJ13744.1"/>
    <property type="molecule type" value="Genomic_DNA"/>
</dbReference>
<sequence>MVGKKEGMVTVIDNDLTLTPMRGKSNKAYMGTYPSGERVFVKKNTTPILAALAKEQIAPQLLWAKRLGNGDMMSAQEWLDGRILLKQDMMSKQIVQVLLRLHKSKHLANQLLQLKYQIENPYELLAKLEREMPLQLRENTFIQSIVKGLKQSLPNFDRDDATIVHGDVRHNNWIITTSGVIYLVDWDSVRLTDPMYDIGHLLSHYVPRVAWSDWLVYYGYDNPKAVMDKVYWYGRLSYLSQIQQYFDNRDMERVNREIYALRKFRELFK</sequence>
<dbReference type="SUPFAM" id="SSF56112">
    <property type="entry name" value="Protein kinase-like (PK-like)"/>
    <property type="match status" value="1"/>
</dbReference>
<evidence type="ECO:0000259" key="1">
    <source>
        <dbReference type="Pfam" id="PF01636"/>
    </source>
</evidence>
<accession>A0A345VLZ2</accession>
<gene>
    <name evidence="2" type="ORF">Sp14A_18540</name>
</gene>
<dbReference type="PANTHER" id="PTHR40086:SF1">
    <property type="entry name" value="CELL CYCLE REGULATOR CCRZ"/>
    <property type="match status" value="1"/>
</dbReference>
<dbReference type="NCBIfam" id="NF046102">
    <property type="entry name" value="CellCycRegCcrZ"/>
    <property type="match status" value="1"/>
</dbReference>
<feature type="domain" description="Aminoglycoside phosphotransferase" evidence="1">
    <location>
        <begin position="48"/>
        <end position="219"/>
    </location>
</feature>
<protein>
    <recommendedName>
        <fullName evidence="1">Aminoglycoside phosphotransferase domain-containing protein</fullName>
    </recommendedName>
</protein>
<dbReference type="InterPro" id="IPR011009">
    <property type="entry name" value="Kinase-like_dom_sf"/>
</dbReference>
<dbReference type="AlphaFoldDB" id="A0A345VLZ2"/>